<evidence type="ECO:0000256" key="6">
    <source>
        <dbReference type="ARBA" id="ARBA00022824"/>
    </source>
</evidence>
<name>A0A4X1TPY7_PIG</name>
<dbReference type="Proteomes" id="UP000314985">
    <property type="component" value="Unassembled WGS sequence"/>
</dbReference>
<evidence type="ECO:0000256" key="10">
    <source>
        <dbReference type="ARBA" id="ARBA00023315"/>
    </source>
</evidence>
<comment type="similarity">
    <text evidence="2">Belongs to the diacylglycerol acyltransferase family.</text>
</comment>
<proteinExistence type="inferred from homology"/>
<evidence type="ECO:0000256" key="9">
    <source>
        <dbReference type="ARBA" id="ARBA00023136"/>
    </source>
</evidence>
<evidence type="ECO:0000313" key="12">
    <source>
        <dbReference type="Proteomes" id="UP000314985"/>
    </source>
</evidence>
<evidence type="ECO:0000256" key="5">
    <source>
        <dbReference type="ARBA" id="ARBA00022692"/>
    </source>
</evidence>
<keyword evidence="4" id="KW-0808">Transferase</keyword>
<reference evidence="11" key="2">
    <citation type="submission" date="2025-08" db="UniProtKB">
        <authorList>
            <consortium name="Ensembl"/>
        </authorList>
    </citation>
    <scope>IDENTIFICATION</scope>
</reference>
<dbReference type="Pfam" id="PF03982">
    <property type="entry name" value="DAGAT"/>
    <property type="match status" value="1"/>
</dbReference>
<reference evidence="12" key="1">
    <citation type="submission" date="2017-08" db="EMBL/GenBank/DDBJ databases">
        <title>USMARCv1.0.</title>
        <authorList>
            <person name="Hannum G.I."/>
            <person name="Koren S."/>
            <person name="Schroeder S.G."/>
            <person name="Chin S.C."/>
            <person name="Nonneman D.J."/>
            <person name="Becker S.A."/>
            <person name="Rosen B.D."/>
            <person name="Bickhart D.M."/>
            <person name="Putnam N.H."/>
            <person name="Green R.E."/>
            <person name="Tuggle C.K."/>
            <person name="Liu H."/>
            <person name="Rohrer G.A."/>
            <person name="Warr A."/>
            <person name="Hall R."/>
            <person name="Kim K."/>
            <person name="Hume D.A."/>
            <person name="Talbot R."/>
            <person name="Chow W."/>
            <person name="Howe K."/>
            <person name="Schwartz A.S."/>
            <person name="Watson M."/>
            <person name="Archibald A.L."/>
            <person name="Phillippy A.M."/>
            <person name="Smith T.P.L."/>
        </authorList>
    </citation>
    <scope>NUCLEOTIDE SEQUENCE [LARGE SCALE GENOMIC DNA]</scope>
</reference>
<dbReference type="PANTHER" id="PTHR12317:SF74">
    <property type="entry name" value="2-ACYLGLYCEROL O-ACYLTRANSFERASE 2"/>
    <property type="match status" value="1"/>
</dbReference>
<comment type="subcellular location">
    <subcellularLocation>
        <location evidence="1">Endoplasmic reticulum membrane</location>
        <topology evidence="1">Multi-pass membrane protein</topology>
    </subcellularLocation>
</comment>
<dbReference type="InterPro" id="IPR007130">
    <property type="entry name" value="DAGAT"/>
</dbReference>
<keyword evidence="8" id="KW-0443">Lipid metabolism</keyword>
<evidence type="ECO:0008006" key="13">
    <source>
        <dbReference type="Google" id="ProtNLM"/>
    </source>
</evidence>
<sequence length="209" mass="23609">MFPESLQRFATWEDSLKHSGLPVGWWPWEEPDLPVVTEQGCGRSGGHPRPPTSSPGLCALPQVLVPGSRREARGPACAFLYRPQALSPVVLRAALVPVFSFGENDAFDQVENLPGSWLRWCQDRLQRIMGISLPLFHGRGVFQHSFGFLPYRRPITTVVGTPIEVQKTPNPSQEEVDGLHQRYLKELSRLFEAHKLKYNVPSDQHLEFC</sequence>
<evidence type="ECO:0000256" key="2">
    <source>
        <dbReference type="ARBA" id="ARBA00005420"/>
    </source>
</evidence>
<dbReference type="GO" id="GO:0006629">
    <property type="term" value="P:lipid metabolic process"/>
    <property type="evidence" value="ECO:0007669"/>
    <property type="project" value="UniProtKB-KW"/>
</dbReference>
<keyword evidence="10" id="KW-0012">Acyltransferase</keyword>
<evidence type="ECO:0000256" key="4">
    <source>
        <dbReference type="ARBA" id="ARBA00022679"/>
    </source>
</evidence>
<protein>
    <recommendedName>
        <fullName evidence="13">2-acylglycerol O-acyltransferase 2</fullName>
    </recommendedName>
</protein>
<evidence type="ECO:0000256" key="3">
    <source>
        <dbReference type="ARBA" id="ARBA00022516"/>
    </source>
</evidence>
<keyword evidence="6" id="KW-0256">Endoplasmic reticulum</keyword>
<evidence type="ECO:0000256" key="1">
    <source>
        <dbReference type="ARBA" id="ARBA00004477"/>
    </source>
</evidence>
<dbReference type="PANTHER" id="PTHR12317">
    <property type="entry name" value="DIACYLGLYCEROL O-ACYLTRANSFERASE"/>
    <property type="match status" value="1"/>
</dbReference>
<evidence type="ECO:0000313" key="11">
    <source>
        <dbReference type="Ensembl" id="ENSSSCP00070019163.1"/>
    </source>
</evidence>
<organism evidence="11 12">
    <name type="scientific">Sus scrofa</name>
    <name type="common">Pig</name>
    <dbReference type="NCBI Taxonomy" id="9823"/>
    <lineage>
        <taxon>Eukaryota</taxon>
        <taxon>Metazoa</taxon>
        <taxon>Chordata</taxon>
        <taxon>Craniata</taxon>
        <taxon>Vertebrata</taxon>
        <taxon>Euteleostomi</taxon>
        <taxon>Mammalia</taxon>
        <taxon>Eutheria</taxon>
        <taxon>Laurasiatheria</taxon>
        <taxon>Artiodactyla</taxon>
        <taxon>Suina</taxon>
        <taxon>Suidae</taxon>
        <taxon>Sus</taxon>
    </lineage>
</organism>
<keyword evidence="5" id="KW-0812">Transmembrane</keyword>
<dbReference type="GO" id="GO:0005789">
    <property type="term" value="C:endoplasmic reticulum membrane"/>
    <property type="evidence" value="ECO:0007669"/>
    <property type="project" value="UniProtKB-SubCell"/>
</dbReference>
<keyword evidence="7" id="KW-1133">Transmembrane helix</keyword>
<keyword evidence="9" id="KW-0472">Membrane</keyword>
<dbReference type="GO" id="GO:0008374">
    <property type="term" value="F:O-acyltransferase activity"/>
    <property type="evidence" value="ECO:0007669"/>
    <property type="project" value="InterPro"/>
</dbReference>
<evidence type="ECO:0000256" key="7">
    <source>
        <dbReference type="ARBA" id="ARBA00022989"/>
    </source>
</evidence>
<evidence type="ECO:0000256" key="8">
    <source>
        <dbReference type="ARBA" id="ARBA00023098"/>
    </source>
</evidence>
<accession>A0A4X1TPY7</accession>
<keyword evidence="3" id="KW-0444">Lipid biosynthesis</keyword>
<dbReference type="AlphaFoldDB" id="A0A4X1TPY7"/>
<dbReference type="Ensembl" id="ENSSSCT00070023172.1">
    <property type="protein sequence ID" value="ENSSSCP00070019163.1"/>
    <property type="gene ID" value="ENSSSCG00070011888.1"/>
</dbReference>